<evidence type="ECO:0000256" key="4">
    <source>
        <dbReference type="ARBA" id="ARBA00022692"/>
    </source>
</evidence>
<proteinExistence type="inferred from homology"/>
<sequence length="235" mass="26667">MDVQVKSKFANSSTTVKEPPALNGSSNWAKKLSTESDGFGNSSKDNNMAALVFNLKIFQFTDNVTMHGLRYVFMKDISRLRRLIWILIVIAGMAYCNYLLSETLASYYTYPTIAKTRRKSEKKSEFPAVTFCNFNTFQKSKLTRQEQLAVETLYSGFPHYPNPRANLSDFEYVNITKFYYDKAFDYPNSLCVYKGKQCNSSHLSLTLTDLGVCVTFDPGSDPKDAYQTASGTYID</sequence>
<keyword evidence="2 11" id="KW-0813">Transport</keyword>
<keyword evidence="6" id="KW-0915">Sodium</keyword>
<evidence type="ECO:0000313" key="15">
    <source>
        <dbReference type="Proteomes" id="UP001642483"/>
    </source>
</evidence>
<feature type="region of interest" description="Disordered" evidence="12">
    <location>
        <begin position="1"/>
        <end position="25"/>
    </location>
</feature>
<comment type="subcellular location">
    <subcellularLocation>
        <location evidence="1">Membrane</location>
        <topology evidence="1">Multi-pass membrane protein</topology>
    </subcellularLocation>
</comment>
<keyword evidence="4 11" id="KW-0812">Transmembrane</keyword>
<keyword evidence="3 11" id="KW-0894">Sodium channel</keyword>
<comment type="similarity">
    <text evidence="11">Belongs to the amiloride-sensitive sodium channel (TC 1.A.6) family.</text>
</comment>
<comment type="caution">
    <text evidence="14">The sequence shown here is derived from an EMBL/GenBank/DDBJ whole genome shotgun (WGS) entry which is preliminary data.</text>
</comment>
<keyword evidence="10 11" id="KW-0407">Ion channel</keyword>
<evidence type="ECO:0000256" key="3">
    <source>
        <dbReference type="ARBA" id="ARBA00022461"/>
    </source>
</evidence>
<evidence type="ECO:0000256" key="8">
    <source>
        <dbReference type="ARBA" id="ARBA00023136"/>
    </source>
</evidence>
<evidence type="ECO:0000256" key="10">
    <source>
        <dbReference type="ARBA" id="ARBA00023303"/>
    </source>
</evidence>
<keyword evidence="8 13" id="KW-0472">Membrane</keyword>
<evidence type="ECO:0000313" key="14">
    <source>
        <dbReference type="EMBL" id="CAK8697222.1"/>
    </source>
</evidence>
<dbReference type="PANTHER" id="PTHR11690">
    <property type="entry name" value="AMILORIDE-SENSITIVE SODIUM CHANNEL-RELATED"/>
    <property type="match status" value="1"/>
</dbReference>
<dbReference type="EMBL" id="CAWYQH010000163">
    <property type="protein sequence ID" value="CAK8697222.1"/>
    <property type="molecule type" value="Genomic_DNA"/>
</dbReference>
<evidence type="ECO:0000256" key="9">
    <source>
        <dbReference type="ARBA" id="ARBA00023201"/>
    </source>
</evidence>
<evidence type="ECO:0000256" key="12">
    <source>
        <dbReference type="SAM" id="MobiDB-lite"/>
    </source>
</evidence>
<dbReference type="InterPro" id="IPR001873">
    <property type="entry name" value="ENaC"/>
</dbReference>
<evidence type="ECO:0000256" key="13">
    <source>
        <dbReference type="SAM" id="Phobius"/>
    </source>
</evidence>
<dbReference type="Proteomes" id="UP001642483">
    <property type="component" value="Unassembled WGS sequence"/>
</dbReference>
<feature type="transmembrane region" description="Helical" evidence="13">
    <location>
        <begin position="83"/>
        <end position="100"/>
    </location>
</feature>
<dbReference type="PANTHER" id="PTHR11690:SF300">
    <property type="entry name" value="PICKPOCKET PROTEIN 19"/>
    <property type="match status" value="1"/>
</dbReference>
<evidence type="ECO:0000256" key="2">
    <source>
        <dbReference type="ARBA" id="ARBA00022448"/>
    </source>
</evidence>
<dbReference type="Pfam" id="PF00858">
    <property type="entry name" value="ASC"/>
    <property type="match status" value="1"/>
</dbReference>
<evidence type="ECO:0000256" key="5">
    <source>
        <dbReference type="ARBA" id="ARBA00022989"/>
    </source>
</evidence>
<keyword evidence="9 11" id="KW-0739">Sodium transport</keyword>
<reference evidence="14 15" key="1">
    <citation type="submission" date="2024-02" db="EMBL/GenBank/DDBJ databases">
        <authorList>
            <person name="Daric V."/>
            <person name="Darras S."/>
        </authorList>
    </citation>
    <scope>NUCLEOTIDE SEQUENCE [LARGE SCALE GENOMIC DNA]</scope>
</reference>
<name>A0ABP0GZP4_CLALP</name>
<keyword evidence="7 11" id="KW-0406">Ion transport</keyword>
<evidence type="ECO:0000256" key="6">
    <source>
        <dbReference type="ARBA" id="ARBA00023053"/>
    </source>
</evidence>
<protein>
    <submittedName>
        <fullName evidence="14">Uncharacterized protein</fullName>
    </submittedName>
</protein>
<keyword evidence="15" id="KW-1185">Reference proteome</keyword>
<keyword evidence="5 13" id="KW-1133">Transmembrane helix</keyword>
<evidence type="ECO:0000256" key="1">
    <source>
        <dbReference type="ARBA" id="ARBA00004141"/>
    </source>
</evidence>
<evidence type="ECO:0000256" key="11">
    <source>
        <dbReference type="RuleBase" id="RU000679"/>
    </source>
</evidence>
<evidence type="ECO:0000256" key="7">
    <source>
        <dbReference type="ARBA" id="ARBA00023065"/>
    </source>
</evidence>
<organism evidence="14 15">
    <name type="scientific">Clavelina lepadiformis</name>
    <name type="common">Light-bulb sea squirt</name>
    <name type="synonym">Ascidia lepadiformis</name>
    <dbReference type="NCBI Taxonomy" id="159417"/>
    <lineage>
        <taxon>Eukaryota</taxon>
        <taxon>Metazoa</taxon>
        <taxon>Chordata</taxon>
        <taxon>Tunicata</taxon>
        <taxon>Ascidiacea</taxon>
        <taxon>Aplousobranchia</taxon>
        <taxon>Clavelinidae</taxon>
        <taxon>Clavelina</taxon>
    </lineage>
</organism>
<gene>
    <name evidence="14" type="ORF">CVLEPA_LOCUS30486</name>
</gene>
<accession>A0ABP0GZP4</accession>